<organism evidence="2 3">
    <name type="scientific">Diploptera punctata</name>
    <name type="common">Pacific beetle cockroach</name>
    <dbReference type="NCBI Taxonomy" id="6984"/>
    <lineage>
        <taxon>Eukaryota</taxon>
        <taxon>Metazoa</taxon>
        <taxon>Ecdysozoa</taxon>
        <taxon>Arthropoda</taxon>
        <taxon>Hexapoda</taxon>
        <taxon>Insecta</taxon>
        <taxon>Pterygota</taxon>
        <taxon>Neoptera</taxon>
        <taxon>Polyneoptera</taxon>
        <taxon>Dictyoptera</taxon>
        <taxon>Blattodea</taxon>
        <taxon>Blaberoidea</taxon>
        <taxon>Blaberidae</taxon>
        <taxon>Diplopterinae</taxon>
        <taxon>Diploptera</taxon>
    </lineage>
</organism>
<feature type="non-terminal residue" evidence="2">
    <location>
        <position position="64"/>
    </location>
</feature>
<reference evidence="2" key="2">
    <citation type="submission" date="2023-05" db="EMBL/GenBank/DDBJ databases">
        <authorList>
            <person name="Fouks B."/>
        </authorList>
    </citation>
    <scope>NUCLEOTIDE SEQUENCE</scope>
    <source>
        <strain evidence="2">Stay&amp;Tobe</strain>
        <tissue evidence="2">Testes</tissue>
    </source>
</reference>
<name>A0AAD8ER68_DIPPU</name>
<protein>
    <submittedName>
        <fullName evidence="2">Uncharacterized protein</fullName>
    </submittedName>
</protein>
<keyword evidence="1" id="KW-1133">Transmembrane helix</keyword>
<keyword evidence="1" id="KW-0812">Transmembrane</keyword>
<keyword evidence="3" id="KW-1185">Reference proteome</keyword>
<feature type="transmembrane region" description="Helical" evidence="1">
    <location>
        <begin position="44"/>
        <end position="61"/>
    </location>
</feature>
<evidence type="ECO:0000256" key="1">
    <source>
        <dbReference type="SAM" id="Phobius"/>
    </source>
</evidence>
<sequence>VYGQSVLSSKFRNKFLKTCRIFFCTITLRIFNYNFKNVFYITKYMKISFYRIVYIIWYVWVPST</sequence>
<reference evidence="2" key="1">
    <citation type="journal article" date="2023" name="IScience">
        <title>Live-bearing cockroach genome reveals convergent evolutionary mechanisms linked to viviparity in insects and beyond.</title>
        <authorList>
            <person name="Fouks B."/>
            <person name="Harrison M.C."/>
            <person name="Mikhailova A.A."/>
            <person name="Marchal E."/>
            <person name="English S."/>
            <person name="Carruthers M."/>
            <person name="Jennings E.C."/>
            <person name="Chiamaka E.L."/>
            <person name="Frigard R.A."/>
            <person name="Pippel M."/>
            <person name="Attardo G.M."/>
            <person name="Benoit J.B."/>
            <person name="Bornberg-Bauer E."/>
            <person name="Tobe S.S."/>
        </authorList>
    </citation>
    <scope>NUCLEOTIDE SEQUENCE</scope>
    <source>
        <strain evidence="2">Stay&amp;Tobe</strain>
    </source>
</reference>
<evidence type="ECO:0000313" key="2">
    <source>
        <dbReference type="EMBL" id="KAJ9599683.1"/>
    </source>
</evidence>
<accession>A0AAD8ER68</accession>
<dbReference type="AlphaFoldDB" id="A0AAD8ER68"/>
<proteinExistence type="predicted"/>
<gene>
    <name evidence="2" type="ORF">L9F63_026468</name>
</gene>
<dbReference type="EMBL" id="JASPKZ010000692">
    <property type="protein sequence ID" value="KAJ9599683.1"/>
    <property type="molecule type" value="Genomic_DNA"/>
</dbReference>
<comment type="caution">
    <text evidence="2">The sequence shown here is derived from an EMBL/GenBank/DDBJ whole genome shotgun (WGS) entry which is preliminary data.</text>
</comment>
<evidence type="ECO:0000313" key="3">
    <source>
        <dbReference type="Proteomes" id="UP001233999"/>
    </source>
</evidence>
<keyword evidence="1" id="KW-0472">Membrane</keyword>
<dbReference type="Proteomes" id="UP001233999">
    <property type="component" value="Unassembled WGS sequence"/>
</dbReference>
<feature type="non-terminal residue" evidence="2">
    <location>
        <position position="1"/>
    </location>
</feature>